<proteinExistence type="inferred from homology"/>
<protein>
    <recommendedName>
        <fullName evidence="5">Putative 3-methyladenine DNA glycosylase</fullName>
        <ecNumber evidence="5">3.2.2.-</ecNumber>
    </recommendedName>
</protein>
<evidence type="ECO:0000256" key="5">
    <source>
        <dbReference type="HAMAP-Rule" id="MF_00527"/>
    </source>
</evidence>
<dbReference type="GO" id="GO:0003905">
    <property type="term" value="F:alkylbase DNA N-glycosylase activity"/>
    <property type="evidence" value="ECO:0007669"/>
    <property type="project" value="InterPro"/>
</dbReference>
<dbReference type="HAMAP" id="MF_00527">
    <property type="entry name" value="3MGH"/>
    <property type="match status" value="1"/>
</dbReference>
<dbReference type="AlphaFoldDB" id="A0A2W4WKF8"/>
<dbReference type="PANTHER" id="PTHR10429">
    <property type="entry name" value="DNA-3-METHYLADENINE GLYCOSYLASE"/>
    <property type="match status" value="1"/>
</dbReference>
<dbReference type="GO" id="GO:0003677">
    <property type="term" value="F:DNA binding"/>
    <property type="evidence" value="ECO:0007669"/>
    <property type="project" value="InterPro"/>
</dbReference>
<keyword evidence="3 5" id="KW-0378">Hydrolase</keyword>
<dbReference type="InterPro" id="IPR003180">
    <property type="entry name" value="MPG"/>
</dbReference>
<evidence type="ECO:0000256" key="2">
    <source>
        <dbReference type="ARBA" id="ARBA00022763"/>
    </source>
</evidence>
<reference evidence="6 7" key="2">
    <citation type="submission" date="2018-06" db="EMBL/GenBank/DDBJ databases">
        <title>Metagenomic assembly of (sub)arctic Cyanobacteria and their associated microbiome from non-axenic cultures.</title>
        <authorList>
            <person name="Baurain D."/>
        </authorList>
    </citation>
    <scope>NUCLEOTIDE SEQUENCE [LARGE SCALE GENOMIC DNA]</scope>
    <source>
        <strain evidence="6">ULC129bin1</strain>
    </source>
</reference>
<sequence>MKPLAYLPADWFNRSSQKVAVDLLGCTFVRQVPTETGTETIRGQIVETEAYEAGDPAMYAYQRKTAHNEVVFGPAGILYIYRIYRQYHCFNIVTDCDGLASTILIRAIDLAQWPSYIAPKKEKLERLGAGPGKLCIAYQLDAALKGTPIHPDSGLWIEPRSSETEQRITADPSAVTQTTRIGLSKGTDIPWRWYLENSPSVSKKDPKVKQQILNLDTH</sequence>
<dbReference type="SUPFAM" id="SSF50486">
    <property type="entry name" value="FMT C-terminal domain-like"/>
    <property type="match status" value="1"/>
</dbReference>
<dbReference type="GO" id="GO:0006284">
    <property type="term" value="P:base-excision repair"/>
    <property type="evidence" value="ECO:0007669"/>
    <property type="project" value="InterPro"/>
</dbReference>
<accession>A0A2W4WKF8</accession>
<keyword evidence="4 5" id="KW-0234">DNA repair</keyword>
<name>A0A2W4WKF8_9CYAN</name>
<dbReference type="Proteomes" id="UP000249354">
    <property type="component" value="Unassembled WGS sequence"/>
</dbReference>
<dbReference type="InterPro" id="IPR036995">
    <property type="entry name" value="MPG_sf"/>
</dbReference>
<dbReference type="PANTHER" id="PTHR10429:SF0">
    <property type="entry name" value="DNA-3-METHYLADENINE GLYCOSYLASE"/>
    <property type="match status" value="1"/>
</dbReference>
<evidence type="ECO:0000313" key="7">
    <source>
        <dbReference type="Proteomes" id="UP000249354"/>
    </source>
</evidence>
<reference evidence="7" key="1">
    <citation type="submission" date="2018-04" db="EMBL/GenBank/DDBJ databases">
        <authorList>
            <person name="Cornet L."/>
        </authorList>
    </citation>
    <scope>NUCLEOTIDE SEQUENCE [LARGE SCALE GENOMIC DNA]</scope>
</reference>
<dbReference type="CDD" id="cd00540">
    <property type="entry name" value="AAG"/>
    <property type="match status" value="1"/>
</dbReference>
<evidence type="ECO:0000256" key="3">
    <source>
        <dbReference type="ARBA" id="ARBA00022801"/>
    </source>
</evidence>
<evidence type="ECO:0000256" key="4">
    <source>
        <dbReference type="ARBA" id="ARBA00023204"/>
    </source>
</evidence>
<comment type="similarity">
    <text evidence="1 5">Belongs to the DNA glycosylase MPG family.</text>
</comment>
<evidence type="ECO:0000256" key="1">
    <source>
        <dbReference type="ARBA" id="ARBA00009232"/>
    </source>
</evidence>
<evidence type="ECO:0000313" key="6">
    <source>
        <dbReference type="EMBL" id="PZO22875.1"/>
    </source>
</evidence>
<organism evidence="6 7">
    <name type="scientific">Leptolyngbya foveolarum</name>
    <dbReference type="NCBI Taxonomy" id="47253"/>
    <lineage>
        <taxon>Bacteria</taxon>
        <taxon>Bacillati</taxon>
        <taxon>Cyanobacteriota</taxon>
        <taxon>Cyanophyceae</taxon>
        <taxon>Leptolyngbyales</taxon>
        <taxon>Leptolyngbyaceae</taxon>
        <taxon>Leptolyngbya group</taxon>
        <taxon>Leptolyngbya</taxon>
    </lineage>
</organism>
<comment type="caution">
    <text evidence="6">The sequence shown here is derived from an EMBL/GenBank/DDBJ whole genome shotgun (WGS) entry which is preliminary data.</text>
</comment>
<dbReference type="EC" id="3.2.2.-" evidence="5"/>
<keyword evidence="2 5" id="KW-0227">DNA damage</keyword>
<gene>
    <name evidence="6" type="ORF">DCF25_01870</name>
</gene>
<dbReference type="Gene3D" id="3.10.300.10">
    <property type="entry name" value="Methylpurine-DNA glycosylase (MPG)"/>
    <property type="match status" value="1"/>
</dbReference>
<dbReference type="EMBL" id="QBMC01000006">
    <property type="protein sequence ID" value="PZO22875.1"/>
    <property type="molecule type" value="Genomic_DNA"/>
</dbReference>
<dbReference type="Pfam" id="PF02245">
    <property type="entry name" value="Pur_DNA_glyco"/>
    <property type="match status" value="1"/>
</dbReference>
<dbReference type="InterPro" id="IPR011034">
    <property type="entry name" value="Formyl_transferase-like_C_sf"/>
</dbReference>